<feature type="non-terminal residue" evidence="3">
    <location>
        <position position="1"/>
    </location>
</feature>
<evidence type="ECO:0000256" key="2">
    <source>
        <dbReference type="SAM" id="Phobius"/>
    </source>
</evidence>
<protein>
    <recommendedName>
        <fullName evidence="5">PH domain-containing protein</fullName>
    </recommendedName>
</protein>
<sequence length="602" mass="68917">KKKKKTLYIYIYVYINAQNMLFTTIGSVGDIKTEINEMLTTAKDSSKEEQQRKKSIAPSADDPIDRQKTIFETKSLSASLSSLTSIQSKQNKKYIVSREMADNPEVKGQKEYQRRKHELQLQRQQSNRPGSARSVSSTESGVWNKTKETPAEMLYDFTCRYRKPLKKFHSNVFKTRFIVIDKQQLKMLIYRDKKERMEHAESRFVYDLTSDMILEFSEETEEPYCLQLDMSKTKHVLSFETFEQRQQCYSQLFQCRDLRSQRQQLDKLSSQIHDDHRINTSIDKTDNMTSLDTFNDTASELTKSKRATIVATTVAAGVNSANASANKNKQELLSMVSNFKKWSHQSNGGKKFADFLKHSESVELEHMQEIVGVISHLFQTEHCQQHQQKTSSLLIIDSDHSGSDAEGTKHEKAIDSDNDMSITSTATIVAAADPSQRRRATVSITHDSRKLIEDFVSAQGLTNLASLSLSNVSKNNHRFLIAILEFLGLISEVTSQSADDKQNLGLRFIIQHSHCVQSIVDMFECEHVEVRKRVIRLLTSIMCFNDDGLSKVTRCLQKYAEEHGCGHDHGHGHGHKSKKELNVWNEILKSLYVTTDIEYRVD</sequence>
<accession>X6NQ65</accession>
<dbReference type="Proteomes" id="UP000023152">
    <property type="component" value="Unassembled WGS sequence"/>
</dbReference>
<feature type="transmembrane region" description="Helical" evidence="2">
    <location>
        <begin position="7"/>
        <end position="29"/>
    </location>
</feature>
<feature type="compositionally biased region" description="Polar residues" evidence="1">
    <location>
        <begin position="121"/>
        <end position="143"/>
    </location>
</feature>
<feature type="region of interest" description="Disordered" evidence="1">
    <location>
        <begin position="94"/>
        <end position="143"/>
    </location>
</feature>
<dbReference type="AlphaFoldDB" id="X6NQ65"/>
<dbReference type="InterPro" id="IPR016024">
    <property type="entry name" value="ARM-type_fold"/>
</dbReference>
<evidence type="ECO:0000313" key="4">
    <source>
        <dbReference type="Proteomes" id="UP000023152"/>
    </source>
</evidence>
<dbReference type="SUPFAM" id="SSF50729">
    <property type="entry name" value="PH domain-like"/>
    <property type="match status" value="1"/>
</dbReference>
<name>X6NQ65_RETFI</name>
<proteinExistence type="predicted"/>
<keyword evidence="2" id="KW-0812">Transmembrane</keyword>
<keyword evidence="2" id="KW-1133">Transmembrane helix</keyword>
<evidence type="ECO:0000256" key="1">
    <source>
        <dbReference type="SAM" id="MobiDB-lite"/>
    </source>
</evidence>
<gene>
    <name evidence="3" type="ORF">RFI_08966</name>
</gene>
<keyword evidence="4" id="KW-1185">Reference proteome</keyword>
<comment type="caution">
    <text evidence="3">The sequence shown here is derived from an EMBL/GenBank/DDBJ whole genome shotgun (WGS) entry which is preliminary data.</text>
</comment>
<organism evidence="3 4">
    <name type="scientific">Reticulomyxa filosa</name>
    <dbReference type="NCBI Taxonomy" id="46433"/>
    <lineage>
        <taxon>Eukaryota</taxon>
        <taxon>Sar</taxon>
        <taxon>Rhizaria</taxon>
        <taxon>Retaria</taxon>
        <taxon>Foraminifera</taxon>
        <taxon>Monothalamids</taxon>
        <taxon>Reticulomyxidae</taxon>
        <taxon>Reticulomyxa</taxon>
    </lineage>
</organism>
<feature type="region of interest" description="Disordered" evidence="1">
    <location>
        <begin position="42"/>
        <end position="64"/>
    </location>
</feature>
<dbReference type="InterPro" id="IPR011989">
    <property type="entry name" value="ARM-like"/>
</dbReference>
<dbReference type="SUPFAM" id="SSF48371">
    <property type="entry name" value="ARM repeat"/>
    <property type="match status" value="1"/>
</dbReference>
<feature type="non-terminal residue" evidence="3">
    <location>
        <position position="602"/>
    </location>
</feature>
<reference evidence="3 4" key="1">
    <citation type="journal article" date="2013" name="Curr. Biol.">
        <title>The Genome of the Foraminiferan Reticulomyxa filosa.</title>
        <authorList>
            <person name="Glockner G."/>
            <person name="Hulsmann N."/>
            <person name="Schleicher M."/>
            <person name="Noegel A.A."/>
            <person name="Eichinger L."/>
            <person name="Gallinger C."/>
            <person name="Pawlowski J."/>
            <person name="Sierra R."/>
            <person name="Euteneuer U."/>
            <person name="Pillet L."/>
            <person name="Moustafa A."/>
            <person name="Platzer M."/>
            <person name="Groth M."/>
            <person name="Szafranski K."/>
            <person name="Schliwa M."/>
        </authorList>
    </citation>
    <scope>NUCLEOTIDE SEQUENCE [LARGE SCALE GENOMIC DNA]</scope>
</reference>
<dbReference type="Gene3D" id="1.25.10.10">
    <property type="entry name" value="Leucine-rich Repeat Variant"/>
    <property type="match status" value="1"/>
</dbReference>
<evidence type="ECO:0000313" key="3">
    <source>
        <dbReference type="EMBL" id="ETO28166.1"/>
    </source>
</evidence>
<keyword evidence="2" id="KW-0472">Membrane</keyword>
<feature type="compositionally biased region" description="Basic and acidic residues" evidence="1">
    <location>
        <begin position="99"/>
        <end position="112"/>
    </location>
</feature>
<evidence type="ECO:0008006" key="5">
    <source>
        <dbReference type="Google" id="ProtNLM"/>
    </source>
</evidence>
<dbReference type="EMBL" id="ASPP01006825">
    <property type="protein sequence ID" value="ETO28166.1"/>
    <property type="molecule type" value="Genomic_DNA"/>
</dbReference>